<evidence type="ECO:0000313" key="2">
    <source>
        <dbReference type="Proteomes" id="UP000183832"/>
    </source>
</evidence>
<evidence type="ECO:0000313" key="1">
    <source>
        <dbReference type="EMBL" id="CRK92856.1"/>
    </source>
</evidence>
<organism evidence="1 2">
    <name type="scientific">Clunio marinus</name>
    <dbReference type="NCBI Taxonomy" id="568069"/>
    <lineage>
        <taxon>Eukaryota</taxon>
        <taxon>Metazoa</taxon>
        <taxon>Ecdysozoa</taxon>
        <taxon>Arthropoda</taxon>
        <taxon>Hexapoda</taxon>
        <taxon>Insecta</taxon>
        <taxon>Pterygota</taxon>
        <taxon>Neoptera</taxon>
        <taxon>Endopterygota</taxon>
        <taxon>Diptera</taxon>
        <taxon>Nematocera</taxon>
        <taxon>Chironomoidea</taxon>
        <taxon>Chironomidae</taxon>
        <taxon>Clunio</taxon>
    </lineage>
</organism>
<sequence>MADILQCAIFRSTRQESRRREKERKLHHPQPDKNVTQILSGVSHALDFCLLTNSLRQYFQFEASSLRLVVRLVARAMK</sequence>
<dbReference type="EMBL" id="CVRI01000035">
    <property type="protein sequence ID" value="CRK92856.1"/>
    <property type="molecule type" value="Genomic_DNA"/>
</dbReference>
<reference evidence="1 2" key="1">
    <citation type="submission" date="2015-04" db="EMBL/GenBank/DDBJ databases">
        <authorList>
            <person name="Syromyatnikov M.Y."/>
            <person name="Popov V.N."/>
        </authorList>
    </citation>
    <scope>NUCLEOTIDE SEQUENCE [LARGE SCALE GENOMIC DNA]</scope>
</reference>
<gene>
    <name evidence="1" type="ORF">CLUMA_CG006431</name>
</gene>
<proteinExistence type="predicted"/>
<keyword evidence="2" id="KW-1185">Reference proteome</keyword>
<dbReference type="Proteomes" id="UP000183832">
    <property type="component" value="Unassembled WGS sequence"/>
</dbReference>
<name>A0A1J1HXQ0_9DIPT</name>
<protein>
    <submittedName>
        <fullName evidence="1">CLUMA_CG006431, isoform A</fullName>
    </submittedName>
</protein>
<accession>A0A1J1HXQ0</accession>
<dbReference type="AlphaFoldDB" id="A0A1J1HXQ0"/>